<keyword evidence="2" id="KW-0808">Transferase</keyword>
<dbReference type="Proteomes" id="UP000321172">
    <property type="component" value="Chromosome"/>
</dbReference>
<dbReference type="Gene3D" id="3.90.550.10">
    <property type="entry name" value="Spore Coat Polysaccharide Biosynthesis Protein SpsA, Chain A"/>
    <property type="match status" value="1"/>
</dbReference>
<evidence type="ECO:0000259" key="1">
    <source>
        <dbReference type="Pfam" id="PF00535"/>
    </source>
</evidence>
<dbReference type="EMBL" id="CP042345">
    <property type="protein sequence ID" value="QEA15826.1"/>
    <property type="molecule type" value="Genomic_DNA"/>
</dbReference>
<reference evidence="2 3" key="1">
    <citation type="journal article" date="2013" name="J. Microbiol. Biotechnol.">
        <title>Novosphingobium ginsenosidimutans sp. nov., with the ability to convert ginsenoside.</title>
        <authorList>
            <person name="Kim J.K."/>
            <person name="He D."/>
            <person name="Liu Q.M."/>
            <person name="Park H.Y."/>
            <person name="Jung M.S."/>
            <person name="Yoon M.H."/>
            <person name="Kim S.C."/>
            <person name="Im W.T."/>
        </authorList>
    </citation>
    <scope>NUCLEOTIDE SEQUENCE [LARGE SCALE GENOMIC DNA]</scope>
    <source>
        <strain evidence="2 3">FW-6</strain>
    </source>
</reference>
<dbReference type="AlphaFoldDB" id="A0A5B8S2S2"/>
<dbReference type="PANTHER" id="PTHR43179">
    <property type="entry name" value="RHAMNOSYLTRANSFERASE WBBL"/>
    <property type="match status" value="1"/>
</dbReference>
<dbReference type="InterPro" id="IPR029044">
    <property type="entry name" value="Nucleotide-diphossugar_trans"/>
</dbReference>
<organism evidence="2 3">
    <name type="scientific">Novosphingobium ginsenosidimutans</name>
    <dbReference type="NCBI Taxonomy" id="1176536"/>
    <lineage>
        <taxon>Bacteria</taxon>
        <taxon>Pseudomonadati</taxon>
        <taxon>Pseudomonadota</taxon>
        <taxon>Alphaproteobacteria</taxon>
        <taxon>Sphingomonadales</taxon>
        <taxon>Sphingomonadaceae</taxon>
        <taxon>Novosphingobium</taxon>
    </lineage>
</organism>
<dbReference type="PANTHER" id="PTHR43179:SF7">
    <property type="entry name" value="RHAMNOSYLTRANSFERASE WBBL"/>
    <property type="match status" value="1"/>
</dbReference>
<name>A0A5B8S2S2_9SPHN</name>
<gene>
    <name evidence="2" type="ORF">FRF71_06540</name>
</gene>
<dbReference type="SUPFAM" id="SSF53448">
    <property type="entry name" value="Nucleotide-diphospho-sugar transferases"/>
    <property type="match status" value="1"/>
</dbReference>
<proteinExistence type="predicted"/>
<accession>A0A5B8S2S2</accession>
<keyword evidence="3" id="KW-1185">Reference proteome</keyword>
<dbReference type="Pfam" id="PF00535">
    <property type="entry name" value="Glycos_transf_2"/>
    <property type="match status" value="1"/>
</dbReference>
<dbReference type="CDD" id="cd04186">
    <property type="entry name" value="GT_2_like_c"/>
    <property type="match status" value="1"/>
</dbReference>
<sequence>MSIAPDRPQGRSWLVCAGLFLAIHCEAFLRHPRLYFTGLLWLIVGKRVRGRNLLSPLIGSSRQAYPFWVAQREAKTWPATGPATAAVQIVVAIDARHTPELLAQTLKSLSRAGKADAVVVVGGLSEQRLPEDGPQDLRLRWANELSDLYQDLLHRSGAWLVMLNSGDCLAPGALTLVANEVHGAGTIIYGDDDLIDRRGRRYDPHFKPDWNAELFRHHDYLSGAAAVRLESALLGSLPPLGSPDWISALTRKAVDLAANPPRHMHQILVHRHVRPNPAAPPMQRPHIETPPTVTVIIPTRNQLELLKTCLQGLQQSNYPELDCIIIDNGSDDPATIAFLDKLDSPFFRVLRQPGPFNYSALNNAAVAEARGEFLCFLNNDVSMIGPDWLMYLIGQARGERVGAVGARLLYPDGTIQHAGVVLGVGGGAGHAHRGHDPVEPGYFLRASLPQFVSAVTGACMVVQREKFLAVGGFDQDCFPVAFNDVDLCLKLNAQGWQTLYEPRAELVHHESKSRGTDHSGEKKVRFAGELARLKKRWNTDRLVDPYHHPALSRFSEQFVIGL</sequence>
<evidence type="ECO:0000313" key="3">
    <source>
        <dbReference type="Proteomes" id="UP000321172"/>
    </source>
</evidence>
<dbReference type="OrthoDB" id="9783791at2"/>
<dbReference type="GO" id="GO:0016740">
    <property type="term" value="F:transferase activity"/>
    <property type="evidence" value="ECO:0007669"/>
    <property type="project" value="UniProtKB-KW"/>
</dbReference>
<evidence type="ECO:0000313" key="2">
    <source>
        <dbReference type="EMBL" id="QEA15826.1"/>
    </source>
</evidence>
<protein>
    <submittedName>
        <fullName evidence="2">Glycosyltransferase</fullName>
    </submittedName>
</protein>
<dbReference type="InterPro" id="IPR001173">
    <property type="entry name" value="Glyco_trans_2-like"/>
</dbReference>
<feature type="domain" description="Glycosyltransferase 2-like" evidence="1">
    <location>
        <begin position="294"/>
        <end position="414"/>
    </location>
</feature>
<dbReference type="KEGG" id="ngf:FRF71_06540"/>